<comment type="caution">
    <text evidence="7">Lacks conserved residue(s) required for the propagation of feature annotation.</text>
</comment>
<evidence type="ECO:0000256" key="3">
    <source>
        <dbReference type="ARBA" id="ARBA00022801"/>
    </source>
</evidence>
<keyword evidence="7" id="KW-0963">Cytoplasm</keyword>
<feature type="site" description="Discriminates between blocked and unblocked aminoacyl-tRNA" evidence="7">
    <location>
        <position position="9"/>
    </location>
</feature>
<protein>
    <recommendedName>
        <fullName evidence="6 7">Peptidyl-tRNA hydrolase</fullName>
        <shortName evidence="7">Pth</shortName>
        <ecNumber evidence="1 7">3.1.1.29</ecNumber>
    </recommendedName>
</protein>
<evidence type="ECO:0000256" key="1">
    <source>
        <dbReference type="ARBA" id="ARBA00013260"/>
    </source>
</evidence>
<dbReference type="PROSITE" id="PS01195">
    <property type="entry name" value="PEPT_TRNA_HYDROL_1"/>
    <property type="match status" value="1"/>
</dbReference>
<dbReference type="SUPFAM" id="SSF53178">
    <property type="entry name" value="Peptidyl-tRNA hydrolase-like"/>
    <property type="match status" value="1"/>
</dbReference>
<dbReference type="eggNOG" id="COG0193">
    <property type="taxonomic scope" value="Bacteria"/>
</dbReference>
<evidence type="ECO:0000313" key="11">
    <source>
        <dbReference type="Proteomes" id="UP000002030"/>
    </source>
</evidence>
<dbReference type="Pfam" id="PF01195">
    <property type="entry name" value="Pept_tRNA_hydro"/>
    <property type="match status" value="1"/>
</dbReference>
<feature type="binding site" evidence="7">
    <location>
        <position position="67"/>
    </location>
    <ligand>
        <name>tRNA</name>
        <dbReference type="ChEBI" id="CHEBI:17843"/>
    </ligand>
</feature>
<evidence type="ECO:0000256" key="6">
    <source>
        <dbReference type="ARBA" id="ARBA00050038"/>
    </source>
</evidence>
<comment type="catalytic activity">
    <reaction evidence="7 8">
        <text>an N-acyl-L-alpha-aminoacyl-tRNA + H2O = an N-acyl-L-amino acid + a tRNA + H(+)</text>
        <dbReference type="Rhea" id="RHEA:54448"/>
        <dbReference type="Rhea" id="RHEA-COMP:10123"/>
        <dbReference type="Rhea" id="RHEA-COMP:13883"/>
        <dbReference type="ChEBI" id="CHEBI:15377"/>
        <dbReference type="ChEBI" id="CHEBI:15378"/>
        <dbReference type="ChEBI" id="CHEBI:59874"/>
        <dbReference type="ChEBI" id="CHEBI:78442"/>
        <dbReference type="ChEBI" id="CHEBI:138191"/>
        <dbReference type="EC" id="3.1.1.29"/>
    </reaction>
</comment>
<dbReference type="GO" id="GO:0072344">
    <property type="term" value="P:rescue of stalled ribosome"/>
    <property type="evidence" value="ECO:0007669"/>
    <property type="project" value="UniProtKB-UniRule"/>
</dbReference>
<name>D1B5L4_THEAS</name>
<dbReference type="KEGG" id="tai:Taci_1073"/>
<dbReference type="InterPro" id="IPR018171">
    <property type="entry name" value="Pept_tRNA_hydro_CS"/>
</dbReference>
<comment type="subcellular location">
    <subcellularLocation>
        <location evidence="7">Cytoplasm</location>
    </subcellularLocation>
</comment>
<dbReference type="AlphaFoldDB" id="D1B5L4"/>
<dbReference type="NCBIfam" id="TIGR00447">
    <property type="entry name" value="pth"/>
    <property type="match status" value="1"/>
</dbReference>
<dbReference type="GO" id="GO:0006515">
    <property type="term" value="P:protein quality control for misfolded or incompletely synthesized proteins"/>
    <property type="evidence" value="ECO:0007669"/>
    <property type="project" value="UniProtKB-UniRule"/>
</dbReference>
<feature type="binding site" evidence="7">
    <location>
        <position position="65"/>
    </location>
    <ligand>
        <name>tRNA</name>
        <dbReference type="ChEBI" id="CHEBI:17843"/>
    </ligand>
</feature>
<evidence type="ECO:0000256" key="2">
    <source>
        <dbReference type="ARBA" id="ARBA00022555"/>
    </source>
</evidence>
<organism evidence="10 11">
    <name type="scientific">Thermanaerovibrio acidaminovorans (strain ATCC 49978 / DSM 6589 / Su883)</name>
    <name type="common">Selenomonas acidaminovorans</name>
    <dbReference type="NCBI Taxonomy" id="525903"/>
    <lineage>
        <taxon>Bacteria</taxon>
        <taxon>Thermotogati</taxon>
        <taxon>Synergistota</taxon>
        <taxon>Synergistia</taxon>
        <taxon>Synergistales</taxon>
        <taxon>Synergistaceae</taxon>
        <taxon>Thermanaerovibrio</taxon>
    </lineage>
</organism>
<dbReference type="RefSeq" id="WP_012869820.1">
    <property type="nucleotide sequence ID" value="NC_013522.1"/>
</dbReference>
<reference evidence="10 11" key="1">
    <citation type="journal article" date="2009" name="Stand. Genomic Sci.">
        <title>Complete genome sequence of Thermanaerovibrio acidaminovorans type strain (Su883).</title>
        <authorList>
            <person name="Chovatia M."/>
            <person name="Sikorski J."/>
            <person name="Schroder M."/>
            <person name="Lapidus A."/>
            <person name="Nolan M."/>
            <person name="Tice H."/>
            <person name="Glavina Del Rio T."/>
            <person name="Copeland A."/>
            <person name="Cheng J.F."/>
            <person name="Lucas S."/>
            <person name="Chen F."/>
            <person name="Bruce D."/>
            <person name="Goodwin L."/>
            <person name="Pitluck S."/>
            <person name="Ivanova N."/>
            <person name="Mavromatis K."/>
            <person name="Ovchinnikova G."/>
            <person name="Pati A."/>
            <person name="Chen A."/>
            <person name="Palaniappan K."/>
            <person name="Land M."/>
            <person name="Hauser L."/>
            <person name="Chang Y.J."/>
            <person name="Jeffries C.D."/>
            <person name="Chain P."/>
            <person name="Saunders E."/>
            <person name="Detter J.C."/>
            <person name="Brettin T."/>
            <person name="Rohde M."/>
            <person name="Goker M."/>
            <person name="Spring S."/>
            <person name="Bristow J."/>
            <person name="Markowitz V."/>
            <person name="Hugenholtz P."/>
            <person name="Kyrpides N.C."/>
            <person name="Klenk H.P."/>
            <person name="Eisen J.A."/>
        </authorList>
    </citation>
    <scope>NUCLEOTIDE SEQUENCE [LARGE SCALE GENOMIC DNA]</scope>
    <source>
        <strain evidence="11">ATCC 49978 / DSM 6589 / Su883</strain>
    </source>
</reference>
<dbReference type="HAMAP" id="MF_00083">
    <property type="entry name" value="Pept_tRNA_hydro_bact"/>
    <property type="match status" value="1"/>
</dbReference>
<dbReference type="GO" id="GO:0000049">
    <property type="term" value="F:tRNA binding"/>
    <property type="evidence" value="ECO:0007669"/>
    <property type="project" value="UniProtKB-UniRule"/>
</dbReference>
<dbReference type="PANTHER" id="PTHR17224">
    <property type="entry name" value="PEPTIDYL-TRNA HYDROLASE"/>
    <property type="match status" value="1"/>
</dbReference>
<evidence type="ECO:0000256" key="8">
    <source>
        <dbReference type="RuleBase" id="RU000673"/>
    </source>
</evidence>
<dbReference type="EC" id="3.1.1.29" evidence="1 7"/>
<dbReference type="CDD" id="cd00462">
    <property type="entry name" value="PTH"/>
    <property type="match status" value="1"/>
</dbReference>
<gene>
    <name evidence="7" type="primary">pth</name>
    <name evidence="10" type="ordered locus">Taci_1073</name>
</gene>
<dbReference type="PANTHER" id="PTHR17224:SF1">
    <property type="entry name" value="PEPTIDYL-TRNA HYDROLASE"/>
    <property type="match status" value="1"/>
</dbReference>
<dbReference type="InterPro" id="IPR036416">
    <property type="entry name" value="Pept_tRNA_hydro_sf"/>
</dbReference>
<keyword evidence="11" id="KW-1185">Reference proteome</keyword>
<dbReference type="FunFam" id="3.40.50.1470:FF:000001">
    <property type="entry name" value="Peptidyl-tRNA hydrolase"/>
    <property type="match status" value="1"/>
</dbReference>
<feature type="binding site" evidence="7">
    <location>
        <position position="14"/>
    </location>
    <ligand>
        <name>tRNA</name>
        <dbReference type="ChEBI" id="CHEBI:17843"/>
    </ligand>
</feature>
<dbReference type="Proteomes" id="UP000002030">
    <property type="component" value="Chromosome"/>
</dbReference>
<dbReference type="OrthoDB" id="9800507at2"/>
<evidence type="ECO:0000256" key="5">
    <source>
        <dbReference type="ARBA" id="ARBA00038063"/>
    </source>
</evidence>
<dbReference type="EnsemblBacteria" id="ACZ19305">
    <property type="protein sequence ID" value="ACZ19305"/>
    <property type="gene ID" value="Taci_1073"/>
</dbReference>
<comment type="function">
    <text evidence="7">Catalyzes the release of premature peptidyl moieties from peptidyl-tRNA molecules trapped in stalled 50S ribosomal subunits, and thus maintains levels of free tRNAs and 50S ribosomes.</text>
</comment>
<dbReference type="HOGENOM" id="CLU_062456_4_2_0"/>
<dbReference type="EMBL" id="CP001818">
    <property type="protein sequence ID" value="ACZ19305.1"/>
    <property type="molecule type" value="Genomic_DNA"/>
</dbReference>
<proteinExistence type="inferred from homology"/>
<dbReference type="InterPro" id="IPR001328">
    <property type="entry name" value="Pept_tRNA_hydro"/>
</dbReference>
<dbReference type="STRING" id="525903.Taci_1073"/>
<feature type="site" description="Stabilizes the basic form of H active site to accept a proton" evidence="7">
    <location>
        <position position="92"/>
    </location>
</feature>
<keyword evidence="2 7" id="KW-0820">tRNA-binding</keyword>
<evidence type="ECO:0000256" key="9">
    <source>
        <dbReference type="RuleBase" id="RU004320"/>
    </source>
</evidence>
<comment type="similarity">
    <text evidence="5 7 9">Belongs to the PTH family.</text>
</comment>
<evidence type="ECO:0000256" key="4">
    <source>
        <dbReference type="ARBA" id="ARBA00022884"/>
    </source>
</evidence>
<dbReference type="GO" id="GO:0004045">
    <property type="term" value="F:peptidyl-tRNA hydrolase activity"/>
    <property type="evidence" value="ECO:0007669"/>
    <property type="project" value="UniProtKB-UniRule"/>
</dbReference>
<comment type="function">
    <text evidence="7">Hydrolyzes ribosome-free peptidyl-tRNAs (with 1 or more amino acids incorporated), which drop off the ribosome during protein synthesis, or as a result of ribosome stalling.</text>
</comment>
<evidence type="ECO:0000313" key="10">
    <source>
        <dbReference type="EMBL" id="ACZ19305.1"/>
    </source>
</evidence>
<accession>D1B5L4</accession>
<comment type="subunit">
    <text evidence="7">Monomer.</text>
</comment>
<keyword evidence="4 7" id="KW-0694">RNA-binding</keyword>
<feature type="active site" description="Proton acceptor" evidence="7">
    <location>
        <position position="19"/>
    </location>
</feature>
<sequence length="199" mass="21867">MRLIVGLGNPGPQYVWTRHNVGWLAADHLAQSLGLGSPRERFDSLLWDRFALDGEPCCLMKPTTYMNLSGRAVAQAVRFYKLDPQDVMVIYDDVALPFGRLRMRDRGSAGGQKGMGSIIGALGTLEIPRIRVGVGSPPDPRMDLADWVLSRLSPREVASWPKVAQGVHEALSLWIREGVQRAMSKVNAKGFCPVDDPSA</sequence>
<dbReference type="Gene3D" id="3.40.50.1470">
    <property type="entry name" value="Peptidyl-tRNA hydrolase"/>
    <property type="match status" value="1"/>
</dbReference>
<keyword evidence="3 7" id="KW-0378">Hydrolase</keyword>
<dbReference type="GO" id="GO:0005737">
    <property type="term" value="C:cytoplasm"/>
    <property type="evidence" value="ECO:0007669"/>
    <property type="project" value="UniProtKB-SubCell"/>
</dbReference>
<evidence type="ECO:0000256" key="7">
    <source>
        <dbReference type="HAMAP-Rule" id="MF_00083"/>
    </source>
</evidence>
<dbReference type="PATRIC" id="fig|525903.6.peg.1072"/>